<accession>A0A2H1FF10</accession>
<feature type="transmembrane region" description="Helical" evidence="1">
    <location>
        <begin position="153"/>
        <end position="172"/>
    </location>
</feature>
<keyword evidence="1" id="KW-0812">Transmembrane</keyword>
<dbReference type="EMBL" id="LT841358">
    <property type="protein sequence ID" value="SMH71343.1"/>
    <property type="molecule type" value="Genomic_DNA"/>
</dbReference>
<keyword evidence="1" id="KW-1133">Transmembrane helix</keyword>
<organism evidence="2 3">
    <name type="scientific">Candidatus Nitrosotalea okcheonensis</name>
    <dbReference type="NCBI Taxonomy" id="1903276"/>
    <lineage>
        <taxon>Archaea</taxon>
        <taxon>Nitrososphaerota</taxon>
        <taxon>Nitrososphaeria</taxon>
        <taxon>Nitrosotaleales</taxon>
        <taxon>Nitrosotaleaceae</taxon>
        <taxon>Nitrosotalea</taxon>
    </lineage>
</organism>
<feature type="transmembrane region" description="Helical" evidence="1">
    <location>
        <begin position="112"/>
        <end position="132"/>
    </location>
</feature>
<keyword evidence="1" id="KW-0472">Membrane</keyword>
<protein>
    <submittedName>
        <fullName evidence="2">Uncharacterized protein</fullName>
    </submittedName>
</protein>
<evidence type="ECO:0000256" key="1">
    <source>
        <dbReference type="SAM" id="Phobius"/>
    </source>
</evidence>
<feature type="transmembrane region" description="Helical" evidence="1">
    <location>
        <begin position="77"/>
        <end position="100"/>
    </location>
</feature>
<proteinExistence type="predicted"/>
<sequence length="181" mass="20640">MSDDCAPTRLSKILSFLPPIRIVTILSIMVLFPSLRLSWEFAVVIYQGFAFFFVGSFVMEWILISKLKGLRKEFWPLYSKYVASLPFEFLGVFVFVIYSFRPNSGSVDWDEVKFASIALGGGTILEILHRYVYPKLPKGKEIKSAKDIGVKEILSIISLTVLIVFLGLYTVIWQDNVILKI</sequence>
<keyword evidence="3" id="KW-1185">Reference proteome</keyword>
<feature type="transmembrane region" description="Helical" evidence="1">
    <location>
        <begin position="44"/>
        <end position="65"/>
    </location>
</feature>
<name>A0A2H1FF10_9ARCH</name>
<dbReference type="AlphaFoldDB" id="A0A2H1FF10"/>
<evidence type="ECO:0000313" key="3">
    <source>
        <dbReference type="Proteomes" id="UP000230607"/>
    </source>
</evidence>
<gene>
    <name evidence="2" type="ORF">NCS_11150</name>
</gene>
<feature type="transmembrane region" description="Helical" evidence="1">
    <location>
        <begin position="12"/>
        <end position="32"/>
    </location>
</feature>
<reference evidence="3" key="1">
    <citation type="submission" date="2017-03" db="EMBL/GenBank/DDBJ databases">
        <authorList>
            <person name="Herbold C."/>
        </authorList>
    </citation>
    <scope>NUCLEOTIDE SEQUENCE [LARGE SCALE GENOMIC DNA]</scope>
</reference>
<dbReference type="Proteomes" id="UP000230607">
    <property type="component" value="Chromosome 1"/>
</dbReference>
<evidence type="ECO:0000313" key="2">
    <source>
        <dbReference type="EMBL" id="SMH71343.1"/>
    </source>
</evidence>